<dbReference type="PROSITE" id="PS50088">
    <property type="entry name" value="ANK_REPEAT"/>
    <property type="match status" value="4"/>
</dbReference>
<protein>
    <recommendedName>
        <fullName evidence="4">SOCS box domain-containing protein</fullName>
    </recommendedName>
</protein>
<evidence type="ECO:0000256" key="1">
    <source>
        <dbReference type="ARBA" id="ARBA00022737"/>
    </source>
</evidence>
<comment type="caution">
    <text evidence="5">The sequence shown here is derived from an EMBL/GenBank/DDBJ whole genome shotgun (WGS) entry which is preliminary data.</text>
</comment>
<name>A0AAD9JM03_9ANNE</name>
<feature type="repeat" description="ANK" evidence="3">
    <location>
        <begin position="142"/>
        <end position="174"/>
    </location>
</feature>
<keyword evidence="1" id="KW-0677">Repeat</keyword>
<accession>A0AAD9JM03</accession>
<evidence type="ECO:0000256" key="2">
    <source>
        <dbReference type="ARBA" id="ARBA00023043"/>
    </source>
</evidence>
<evidence type="ECO:0000259" key="4">
    <source>
        <dbReference type="PROSITE" id="PS50225"/>
    </source>
</evidence>
<keyword evidence="2 3" id="KW-0040">ANK repeat</keyword>
<dbReference type="PANTHER" id="PTHR24171">
    <property type="entry name" value="ANKYRIN REPEAT DOMAIN-CONTAINING PROTEIN 39-RELATED"/>
    <property type="match status" value="1"/>
</dbReference>
<dbReference type="Proteomes" id="UP001208570">
    <property type="component" value="Unassembled WGS sequence"/>
</dbReference>
<dbReference type="Pfam" id="PF12796">
    <property type="entry name" value="Ank_2"/>
    <property type="match status" value="1"/>
</dbReference>
<feature type="domain" description="SOCS box" evidence="4">
    <location>
        <begin position="372"/>
        <end position="416"/>
    </location>
</feature>
<dbReference type="InterPro" id="IPR036770">
    <property type="entry name" value="Ankyrin_rpt-contain_sf"/>
</dbReference>
<dbReference type="InterPro" id="IPR001496">
    <property type="entry name" value="SOCS_box"/>
</dbReference>
<dbReference type="SMART" id="SM00248">
    <property type="entry name" value="ANK"/>
    <property type="match status" value="5"/>
</dbReference>
<gene>
    <name evidence="5" type="ORF">LSH36_246g02044</name>
</gene>
<evidence type="ECO:0000256" key="3">
    <source>
        <dbReference type="PROSITE-ProRule" id="PRU00023"/>
    </source>
</evidence>
<dbReference type="PROSITE" id="PS50297">
    <property type="entry name" value="ANK_REP_REGION"/>
    <property type="match status" value="2"/>
</dbReference>
<dbReference type="PROSITE" id="PS50225">
    <property type="entry name" value="SOCS"/>
    <property type="match status" value="1"/>
</dbReference>
<reference evidence="5" key="1">
    <citation type="journal article" date="2023" name="Mol. Biol. Evol.">
        <title>Third-Generation Sequencing Reveals the Adaptive Role of the Epigenome in Three Deep-Sea Polychaetes.</title>
        <authorList>
            <person name="Perez M."/>
            <person name="Aroh O."/>
            <person name="Sun Y."/>
            <person name="Lan Y."/>
            <person name="Juniper S.K."/>
            <person name="Young C.R."/>
            <person name="Angers B."/>
            <person name="Qian P.Y."/>
        </authorList>
    </citation>
    <scope>NUCLEOTIDE SEQUENCE</scope>
    <source>
        <strain evidence="5">P08H-3</strain>
    </source>
</reference>
<sequence>MGHSQSRREILDACSLNKLHPHHYDHNHHHHHIHQLRQCDHNHDHKEAENFHQILSIPQLNGLSKNINKKDKYGMSLLHRACEQGLPRCTELLLHLGADPSLTTCSNHGNTNALILAASGGHSRCLERLLAFGADAQLTDNWGNTALFKAACYDHVDCVELLLEKGADPDVANKWGALPIQYASLEGHRRVVSLLIQAGADVTARGEASAPEAIVGALLKGHYDCFELLLERSVTHLDPIRIQRLLGLLLRQVLSAYDEGRPVHVRMLGLLLKHGAQIDSDMFHSMAKKVACGLDTNVEYSFFQSVLLELSSESTYSELLASLFRTLSRSGAYARRCVDLILNTGYRPKLDDIRHIGTLTLADIQTLKDGLSNPRSLYDSSRLVVRERLEKSIFHKVDELPLPRALKDDVVSISVPLWECCHWALSGHALADVVFRMTQLMTTKKRMDVSILPRRILAGDGQECDSSPIVTDLEVAFLRDLYNESICPSHLG</sequence>
<feature type="repeat" description="ANK" evidence="3">
    <location>
        <begin position="175"/>
        <end position="207"/>
    </location>
</feature>
<evidence type="ECO:0000313" key="6">
    <source>
        <dbReference type="Proteomes" id="UP001208570"/>
    </source>
</evidence>
<dbReference type="Pfam" id="PF00023">
    <property type="entry name" value="Ank"/>
    <property type="match status" value="1"/>
</dbReference>
<feature type="repeat" description="ANK" evidence="3">
    <location>
        <begin position="73"/>
        <end position="105"/>
    </location>
</feature>
<evidence type="ECO:0000313" key="5">
    <source>
        <dbReference type="EMBL" id="KAK2155196.1"/>
    </source>
</evidence>
<dbReference type="Pfam" id="PF07525">
    <property type="entry name" value="SOCS_box"/>
    <property type="match status" value="1"/>
</dbReference>
<keyword evidence="6" id="KW-1185">Reference proteome</keyword>
<dbReference type="CDD" id="cd03587">
    <property type="entry name" value="SOCS"/>
    <property type="match status" value="1"/>
</dbReference>
<dbReference type="EMBL" id="JAODUP010000246">
    <property type="protein sequence ID" value="KAK2155196.1"/>
    <property type="molecule type" value="Genomic_DNA"/>
</dbReference>
<dbReference type="AlphaFoldDB" id="A0AAD9JM03"/>
<proteinExistence type="predicted"/>
<dbReference type="InterPro" id="IPR002110">
    <property type="entry name" value="Ankyrin_rpt"/>
</dbReference>
<dbReference type="Gene3D" id="1.25.40.20">
    <property type="entry name" value="Ankyrin repeat-containing domain"/>
    <property type="match status" value="1"/>
</dbReference>
<feature type="repeat" description="ANK" evidence="3">
    <location>
        <begin position="109"/>
        <end position="141"/>
    </location>
</feature>
<dbReference type="SUPFAM" id="SSF48403">
    <property type="entry name" value="Ankyrin repeat"/>
    <property type="match status" value="1"/>
</dbReference>
<organism evidence="5 6">
    <name type="scientific">Paralvinella palmiformis</name>
    <dbReference type="NCBI Taxonomy" id="53620"/>
    <lineage>
        <taxon>Eukaryota</taxon>
        <taxon>Metazoa</taxon>
        <taxon>Spiralia</taxon>
        <taxon>Lophotrochozoa</taxon>
        <taxon>Annelida</taxon>
        <taxon>Polychaeta</taxon>
        <taxon>Sedentaria</taxon>
        <taxon>Canalipalpata</taxon>
        <taxon>Terebellida</taxon>
        <taxon>Terebelliformia</taxon>
        <taxon>Alvinellidae</taxon>
        <taxon>Paralvinella</taxon>
    </lineage>
</organism>